<feature type="transmembrane region" description="Helical" evidence="1">
    <location>
        <begin position="101"/>
        <end position="118"/>
    </location>
</feature>
<reference evidence="3" key="2">
    <citation type="submission" date="2015-01" db="EMBL/GenBank/DDBJ databases">
        <title>Evolutionary Origins and Diversification of the Mycorrhizal Mutualists.</title>
        <authorList>
            <consortium name="DOE Joint Genome Institute"/>
            <consortium name="Mycorrhizal Genomics Consortium"/>
            <person name="Kohler A."/>
            <person name="Kuo A."/>
            <person name="Nagy L.G."/>
            <person name="Floudas D."/>
            <person name="Copeland A."/>
            <person name="Barry K.W."/>
            <person name="Cichocki N."/>
            <person name="Veneault-Fourrey C."/>
            <person name="LaButti K."/>
            <person name="Lindquist E.A."/>
            <person name="Lipzen A."/>
            <person name="Lundell T."/>
            <person name="Morin E."/>
            <person name="Murat C."/>
            <person name="Riley R."/>
            <person name="Ohm R."/>
            <person name="Sun H."/>
            <person name="Tunlid A."/>
            <person name="Henrissat B."/>
            <person name="Grigoriev I.V."/>
            <person name="Hibbett D.S."/>
            <person name="Martin F."/>
        </authorList>
    </citation>
    <scope>NUCLEOTIDE SEQUENCE [LARGE SCALE GENOMIC DNA]</scope>
    <source>
        <strain evidence="3">MUT 4182</strain>
    </source>
</reference>
<organism evidence="2 3">
    <name type="scientific">Tulasnella calospora MUT 4182</name>
    <dbReference type="NCBI Taxonomy" id="1051891"/>
    <lineage>
        <taxon>Eukaryota</taxon>
        <taxon>Fungi</taxon>
        <taxon>Dikarya</taxon>
        <taxon>Basidiomycota</taxon>
        <taxon>Agaricomycotina</taxon>
        <taxon>Agaricomycetes</taxon>
        <taxon>Cantharellales</taxon>
        <taxon>Tulasnellaceae</taxon>
        <taxon>Tulasnella</taxon>
    </lineage>
</organism>
<keyword evidence="1" id="KW-1133">Transmembrane helix</keyword>
<protein>
    <submittedName>
        <fullName evidence="2">Uncharacterized protein</fullName>
    </submittedName>
</protein>
<keyword evidence="1" id="KW-0472">Membrane</keyword>
<gene>
    <name evidence="2" type="ORF">M407DRAFT_24953</name>
</gene>
<reference evidence="2 3" key="1">
    <citation type="submission" date="2014-04" db="EMBL/GenBank/DDBJ databases">
        <authorList>
            <consortium name="DOE Joint Genome Institute"/>
            <person name="Kuo A."/>
            <person name="Girlanda M."/>
            <person name="Perotto S."/>
            <person name="Kohler A."/>
            <person name="Nagy L.G."/>
            <person name="Floudas D."/>
            <person name="Copeland A."/>
            <person name="Barry K.W."/>
            <person name="Cichocki N."/>
            <person name="Veneault-Fourrey C."/>
            <person name="LaButti K."/>
            <person name="Lindquist E.A."/>
            <person name="Lipzen A."/>
            <person name="Lundell T."/>
            <person name="Morin E."/>
            <person name="Murat C."/>
            <person name="Sun H."/>
            <person name="Tunlid A."/>
            <person name="Henrissat B."/>
            <person name="Grigoriev I.V."/>
            <person name="Hibbett D.S."/>
            <person name="Martin F."/>
            <person name="Nordberg H.P."/>
            <person name="Cantor M.N."/>
            <person name="Hua S.X."/>
        </authorList>
    </citation>
    <scope>NUCLEOTIDE SEQUENCE [LARGE SCALE GENOMIC DNA]</scope>
    <source>
        <strain evidence="2 3">MUT 4182</strain>
    </source>
</reference>
<sequence length="138" mass="15653">MLLINRRRQALVPTPLGMIFKFAPSPLIPIPAFFTILAIGLHVLDSLSLTKDPRVSLLDVDMPFNAPGVLEGPFRKRAMLYLIAPFMSAVLRRSFSQTFWWLMPAIIIGLVALAQKWMRETDEGVERLEELRYDARGA</sequence>
<name>A0A0C3Q7Q6_9AGAM</name>
<evidence type="ECO:0000313" key="3">
    <source>
        <dbReference type="Proteomes" id="UP000054248"/>
    </source>
</evidence>
<accession>A0A0C3Q7Q6</accession>
<dbReference type="AlphaFoldDB" id="A0A0C3Q7Q6"/>
<evidence type="ECO:0000313" key="2">
    <source>
        <dbReference type="EMBL" id="KIO25685.1"/>
    </source>
</evidence>
<dbReference type="EMBL" id="KN823037">
    <property type="protein sequence ID" value="KIO25685.1"/>
    <property type="molecule type" value="Genomic_DNA"/>
</dbReference>
<dbReference type="OrthoDB" id="3358048at2759"/>
<dbReference type="Proteomes" id="UP000054248">
    <property type="component" value="Unassembled WGS sequence"/>
</dbReference>
<dbReference type="HOGENOM" id="CLU_1856774_0_0_1"/>
<keyword evidence="3" id="KW-1185">Reference proteome</keyword>
<evidence type="ECO:0000256" key="1">
    <source>
        <dbReference type="SAM" id="Phobius"/>
    </source>
</evidence>
<feature type="transmembrane region" description="Helical" evidence="1">
    <location>
        <begin position="26"/>
        <end position="44"/>
    </location>
</feature>
<proteinExistence type="predicted"/>
<keyword evidence="1" id="KW-0812">Transmembrane</keyword>